<name>A0A0R3SZ66_HYMDI</name>
<dbReference type="EMBL" id="UYSG01012391">
    <property type="protein sequence ID" value="VDL64698.1"/>
    <property type="molecule type" value="Genomic_DNA"/>
</dbReference>
<dbReference type="WBParaSite" id="HDID_0001106201-mRNA-1">
    <property type="protein sequence ID" value="HDID_0001106201-mRNA-1"/>
    <property type="gene ID" value="HDID_0001106201"/>
</dbReference>
<evidence type="ECO:0000313" key="2">
    <source>
        <dbReference type="EMBL" id="VDL64698.1"/>
    </source>
</evidence>
<feature type="compositionally biased region" description="Polar residues" evidence="1">
    <location>
        <begin position="118"/>
        <end position="135"/>
    </location>
</feature>
<feature type="region of interest" description="Disordered" evidence="1">
    <location>
        <begin position="108"/>
        <end position="135"/>
    </location>
</feature>
<dbReference type="AlphaFoldDB" id="A0A0R3SZ66"/>
<sequence>MARRESTSCSTIPTGSSNAIVDMLVSSLRKRASKESINSSRSALASSNRLSQGPLKGNIPNETGRDLLPLPVSPRRVWPSPLRRSGSVGYTCPSISCVQLGETRSRSSFTHSHFSRPVTINTDGTRSTTSSGNQRRMITEEEVREMEMKLMDISADDISVDQEVNINKPDPVNAVPSIHVPEDLTLCGENTNVTMLQDMLMSPQPFEKSASKAPTRKSAGRNKSRRSVQFAPLAGTDI</sequence>
<evidence type="ECO:0000313" key="3">
    <source>
        <dbReference type="Proteomes" id="UP000274504"/>
    </source>
</evidence>
<reference evidence="4" key="1">
    <citation type="submission" date="2017-02" db="UniProtKB">
        <authorList>
            <consortium name="WormBaseParasite"/>
        </authorList>
    </citation>
    <scope>IDENTIFICATION</scope>
</reference>
<feature type="region of interest" description="Disordered" evidence="1">
    <location>
        <begin position="203"/>
        <end position="238"/>
    </location>
</feature>
<evidence type="ECO:0000256" key="1">
    <source>
        <dbReference type="SAM" id="MobiDB-lite"/>
    </source>
</evidence>
<proteinExistence type="predicted"/>
<accession>A0A0R3SZ66</accession>
<reference evidence="2 3" key="2">
    <citation type="submission" date="2018-11" db="EMBL/GenBank/DDBJ databases">
        <authorList>
            <consortium name="Pathogen Informatics"/>
        </authorList>
    </citation>
    <scope>NUCLEOTIDE SEQUENCE [LARGE SCALE GENOMIC DNA]</scope>
</reference>
<feature type="compositionally biased region" description="Basic residues" evidence="1">
    <location>
        <begin position="214"/>
        <end position="226"/>
    </location>
</feature>
<dbReference type="Proteomes" id="UP000274504">
    <property type="component" value="Unassembled WGS sequence"/>
</dbReference>
<evidence type="ECO:0000313" key="4">
    <source>
        <dbReference type="WBParaSite" id="HDID_0001106201-mRNA-1"/>
    </source>
</evidence>
<protein>
    <submittedName>
        <fullName evidence="4">CARMIL_C domain-containing protein</fullName>
    </submittedName>
</protein>
<feature type="compositionally biased region" description="Low complexity" evidence="1">
    <location>
        <begin position="38"/>
        <end position="51"/>
    </location>
</feature>
<feature type="region of interest" description="Disordered" evidence="1">
    <location>
        <begin position="35"/>
        <end position="68"/>
    </location>
</feature>
<organism evidence="4">
    <name type="scientific">Hymenolepis diminuta</name>
    <name type="common">Rat tapeworm</name>
    <dbReference type="NCBI Taxonomy" id="6216"/>
    <lineage>
        <taxon>Eukaryota</taxon>
        <taxon>Metazoa</taxon>
        <taxon>Spiralia</taxon>
        <taxon>Lophotrochozoa</taxon>
        <taxon>Platyhelminthes</taxon>
        <taxon>Cestoda</taxon>
        <taxon>Eucestoda</taxon>
        <taxon>Cyclophyllidea</taxon>
        <taxon>Hymenolepididae</taxon>
        <taxon>Hymenolepis</taxon>
    </lineage>
</organism>
<gene>
    <name evidence="2" type="ORF">HDID_LOCUS11059</name>
</gene>